<sequence>MRRDFPRLKGSPESEAALLRVLGVVSFISLDNGDEALYINARLVAWFNAETDDKSLMDFAFQTARALSVSMRSFDLATPENPEWDWNEVTEALAAGDQTEVRAEIMVQVKQTDDGKKVHFCDDHRLGDRNRDRWFTMAEGVELSEYIEQFLTDNGVAQKVERITPIYSDRSEIEWQVIYLMPLAS</sequence>
<dbReference type="RefSeq" id="WP_167017793.1">
    <property type="nucleotide sequence ID" value="NZ_VWXF01000011.1"/>
</dbReference>
<accession>A0ABX0RKV7</accession>
<gene>
    <name evidence="1" type="ORF">F3J40_20970</name>
</gene>
<proteinExistence type="predicted"/>
<name>A0ABX0RKV7_9GAMM</name>
<dbReference type="Proteomes" id="UP001515683">
    <property type="component" value="Unassembled WGS sequence"/>
</dbReference>
<protein>
    <submittedName>
        <fullName evidence="1">Uncharacterized protein</fullName>
    </submittedName>
</protein>
<comment type="caution">
    <text evidence="1">The sequence shown here is derived from an EMBL/GenBank/DDBJ whole genome shotgun (WGS) entry which is preliminary data.</text>
</comment>
<keyword evidence="2" id="KW-1185">Reference proteome</keyword>
<evidence type="ECO:0000313" key="2">
    <source>
        <dbReference type="Proteomes" id="UP001515683"/>
    </source>
</evidence>
<dbReference type="EMBL" id="VWXF01000011">
    <property type="protein sequence ID" value="NIF24044.1"/>
    <property type="molecule type" value="Genomic_DNA"/>
</dbReference>
<organism evidence="1 2">
    <name type="scientific">Candidatus Pantoea multigeneris</name>
    <dbReference type="NCBI Taxonomy" id="2608357"/>
    <lineage>
        <taxon>Bacteria</taxon>
        <taxon>Pseudomonadati</taxon>
        <taxon>Pseudomonadota</taxon>
        <taxon>Gammaproteobacteria</taxon>
        <taxon>Enterobacterales</taxon>
        <taxon>Erwiniaceae</taxon>
        <taxon>Pantoea</taxon>
    </lineage>
</organism>
<evidence type="ECO:0000313" key="1">
    <source>
        <dbReference type="EMBL" id="NIF24044.1"/>
    </source>
</evidence>
<reference evidence="1 2" key="1">
    <citation type="journal article" date="2019" name="bioRxiv">
        <title>Bacteria contribute to plant secondary compound degradation in a generalist herbivore system.</title>
        <authorList>
            <person name="Francoeur C.B."/>
            <person name="Khadempour L."/>
            <person name="Moreira-Soto R.D."/>
            <person name="Gotting K."/>
            <person name="Book A.J."/>
            <person name="Pinto-Tomas A.A."/>
            <person name="Keefover-Ring K."/>
            <person name="Currie C.R."/>
        </authorList>
    </citation>
    <scope>NUCLEOTIDE SEQUENCE [LARGE SCALE GENOMIC DNA]</scope>
    <source>
        <strain evidence="1">Acro-835</strain>
    </source>
</reference>